<dbReference type="AlphaFoldDB" id="A0A1H0P0R0"/>
<dbReference type="Proteomes" id="UP000585258">
    <property type="component" value="Unassembled WGS sequence"/>
</dbReference>
<dbReference type="EMBL" id="JACKWY010000007">
    <property type="protein sequence ID" value="MBB6715592.1"/>
    <property type="molecule type" value="Genomic_DNA"/>
</dbReference>
<dbReference type="Proteomes" id="UP000198597">
    <property type="component" value="Unassembled WGS sequence"/>
</dbReference>
<protein>
    <submittedName>
        <fullName evidence="1">DUF2922 domain-containing protein</fullName>
    </submittedName>
</protein>
<dbReference type="EMBL" id="FNJM01000001">
    <property type="protein sequence ID" value="SDO98534.1"/>
    <property type="molecule type" value="Genomic_DNA"/>
</dbReference>
<dbReference type="Pfam" id="PF11148">
    <property type="entry name" value="DUF2922"/>
    <property type="match status" value="1"/>
</dbReference>
<reference evidence="2 3" key="1">
    <citation type="submission" date="2016-10" db="EMBL/GenBank/DDBJ databases">
        <authorList>
            <person name="de Groot N.N."/>
        </authorList>
    </citation>
    <scope>NUCLEOTIDE SEQUENCE [LARGE SCALE GENOMIC DNA]</scope>
    <source>
        <strain evidence="2 3">DSM 12272</strain>
    </source>
</reference>
<keyword evidence="3" id="KW-1185">Reference proteome</keyword>
<gene>
    <name evidence="1" type="ORF">H7E68_12840</name>
    <name evidence="2" type="ORF">SAMN04488529_1011031</name>
</gene>
<accession>A0A1H0P0R0</accession>
<sequence length="72" mass="7991">MVERVLNMKFNDVAEGKFIFAIKDIKPDIKDADISTAMDSIIAKDMFLSKGGKLVSKEEAQIVTKETTDVVL</sequence>
<name>A0A1H0P0R0_9CLOT</name>
<dbReference type="RefSeq" id="WP_089966453.1">
    <property type="nucleotide sequence ID" value="NZ_FNJM01000001.1"/>
</dbReference>
<evidence type="ECO:0000313" key="4">
    <source>
        <dbReference type="Proteomes" id="UP000585258"/>
    </source>
</evidence>
<dbReference type="InterPro" id="IPR021321">
    <property type="entry name" value="DUF2922"/>
</dbReference>
<proteinExistence type="predicted"/>
<evidence type="ECO:0000313" key="1">
    <source>
        <dbReference type="EMBL" id="MBB6715592.1"/>
    </source>
</evidence>
<evidence type="ECO:0000313" key="3">
    <source>
        <dbReference type="Proteomes" id="UP000198597"/>
    </source>
</evidence>
<evidence type="ECO:0000313" key="2">
    <source>
        <dbReference type="EMBL" id="SDO98534.1"/>
    </source>
</evidence>
<dbReference type="OrthoDB" id="9795264at2"/>
<reference evidence="1 4" key="2">
    <citation type="submission" date="2020-08" db="EMBL/GenBank/DDBJ databases">
        <title>Clostridia isolated from Swiss meat.</title>
        <authorList>
            <person name="Wambui J."/>
            <person name="Stevens M.J.A."/>
            <person name="Stephan R."/>
        </authorList>
    </citation>
    <scope>NUCLEOTIDE SEQUENCE [LARGE SCALE GENOMIC DNA]</scope>
    <source>
        <strain evidence="1 4">CM001</strain>
    </source>
</reference>
<organism evidence="2 3">
    <name type="scientific">Clostridium gasigenes</name>
    <dbReference type="NCBI Taxonomy" id="94869"/>
    <lineage>
        <taxon>Bacteria</taxon>
        <taxon>Bacillati</taxon>
        <taxon>Bacillota</taxon>
        <taxon>Clostridia</taxon>
        <taxon>Eubacteriales</taxon>
        <taxon>Clostridiaceae</taxon>
        <taxon>Clostridium</taxon>
    </lineage>
</organism>